<dbReference type="CDD" id="cd10048">
    <property type="entry name" value="Reelin_repeat_4_subrepeat_2"/>
    <property type="match status" value="1"/>
</dbReference>
<keyword evidence="15" id="KW-0325">Glycoprotein</keyword>
<comment type="function">
    <text evidence="19">Extracellular matrix serine protease secreted by pioneer neurons that plays a role in layering of neurons in the cerebral cortex and cerebellum by coordinating cell positioning during neurodevelopment. Regulates microtubule function in neurons and neuronal migration. Binding to the extracellular domains of lipoprotein receptors VLDLR and LRP8/APOER2 induces tyrosine phosphorylation of DAB1 and modulation of TAU phosphorylation. Affects migration of sympathetic preganglionic neurons in the spinal cord, where it seems to act as a barrier to neuronal migration. Enzymatic activity is important for the modulation of cell adhesion.</text>
</comment>
<gene>
    <name evidence="22" type="ORF">U0070_022878</name>
</gene>
<keyword evidence="12" id="KW-0106">Calcium</keyword>
<evidence type="ECO:0000256" key="16">
    <source>
        <dbReference type="ARBA" id="ARBA00023773"/>
    </source>
</evidence>
<feature type="disulfide bond" evidence="20">
    <location>
        <begin position="1289"/>
        <end position="1299"/>
    </location>
</feature>
<evidence type="ECO:0000256" key="9">
    <source>
        <dbReference type="ARBA" id="ARBA00022801"/>
    </source>
</evidence>
<dbReference type="Pfam" id="PF07974">
    <property type="entry name" value="EGF_2"/>
    <property type="match status" value="1"/>
</dbReference>
<dbReference type="SUPFAM" id="SSF50939">
    <property type="entry name" value="Sialidases"/>
    <property type="match status" value="2"/>
</dbReference>
<keyword evidence="7" id="KW-0479">Metal-binding</keyword>
<organism evidence="22 23">
    <name type="scientific">Myodes glareolus</name>
    <name type="common">Bank vole</name>
    <name type="synonym">Clethrionomys glareolus</name>
    <dbReference type="NCBI Taxonomy" id="447135"/>
    <lineage>
        <taxon>Eukaryota</taxon>
        <taxon>Metazoa</taxon>
        <taxon>Chordata</taxon>
        <taxon>Craniata</taxon>
        <taxon>Vertebrata</taxon>
        <taxon>Euteleostomi</taxon>
        <taxon>Mammalia</taxon>
        <taxon>Eutheria</taxon>
        <taxon>Euarchontoglires</taxon>
        <taxon>Glires</taxon>
        <taxon>Rodentia</taxon>
        <taxon>Myomorpha</taxon>
        <taxon>Muroidea</taxon>
        <taxon>Cricetidae</taxon>
        <taxon>Arvicolinae</taxon>
        <taxon>Myodes</taxon>
    </lineage>
</organism>
<dbReference type="PROSITE" id="PS00022">
    <property type="entry name" value="EGF_1"/>
    <property type="match status" value="2"/>
</dbReference>
<feature type="domain" description="EGF-like" evidence="21">
    <location>
        <begin position="1285"/>
        <end position="1317"/>
    </location>
</feature>
<dbReference type="Proteomes" id="UP001488838">
    <property type="component" value="Unassembled WGS sequence"/>
</dbReference>
<keyword evidence="4" id="KW-0272">Extracellular matrix</keyword>
<feature type="disulfide bond" evidence="20">
    <location>
        <begin position="1307"/>
        <end position="1316"/>
    </location>
</feature>
<evidence type="ECO:0000256" key="13">
    <source>
        <dbReference type="ARBA" id="ARBA00022889"/>
    </source>
</evidence>
<dbReference type="GO" id="GO:0046872">
    <property type="term" value="F:metal ion binding"/>
    <property type="evidence" value="ECO:0007669"/>
    <property type="project" value="UniProtKB-KW"/>
</dbReference>
<evidence type="ECO:0000256" key="4">
    <source>
        <dbReference type="ARBA" id="ARBA00022530"/>
    </source>
</evidence>
<evidence type="ECO:0000256" key="15">
    <source>
        <dbReference type="ARBA" id="ARBA00023180"/>
    </source>
</evidence>
<dbReference type="CDD" id="cd10041">
    <property type="entry name" value="Reelin_repeat_5_subrepeat_1"/>
    <property type="match status" value="1"/>
</dbReference>
<dbReference type="GO" id="GO:0005615">
    <property type="term" value="C:extracellular space"/>
    <property type="evidence" value="ECO:0007669"/>
    <property type="project" value="TreeGrafter"/>
</dbReference>
<keyword evidence="3" id="KW-0964">Secreted</keyword>
<dbReference type="GO" id="GO:0007155">
    <property type="term" value="P:cell adhesion"/>
    <property type="evidence" value="ECO:0007669"/>
    <property type="project" value="UniProtKB-KW"/>
</dbReference>
<dbReference type="Gene3D" id="2.60.120.260">
    <property type="entry name" value="Galactose-binding domain-like"/>
    <property type="match status" value="10"/>
</dbReference>
<comment type="similarity">
    <text evidence="16">Belongs to the reelin family.</text>
</comment>
<sequence length="1606" mass="180751">MASQTFPMFISESFGSSRLSSYHNFYSIRGAEVSFGCGVLASGKALVFNKDGRRQLITSFLDSSQSRFLQFTLRLGSRSVLSTCKAPDQPGEGVLLHYSYDNGITWKLLEHYSYLSYHEPRIISVELPDDARQFGIQFRWWQPYHSSQGEDVWAIDEIVMASVLFDSISLDFTNLVEVTQSLGFYLGNVQPYCSHDWTLCFTGDSKLASSMRYVETQSMQIGASYMIQFSLVMGCGQKYTADIDNQVKLEFSANHGLTWHLVQEECLPSMPSCQEFTSASIYHASEFTQWRRVIVLLPQKTWSSATRFRWSQSYYTAQDEWALDSIYIGQQCPNMCNGHGSCDHGVCRCDQGYQGTECLPEAALPSTIMSDFENPNGWESDWQEVIGGEIVKPEQGCGVISSGSSLYFSKAGQRQLVSWDLDTSWVDFVQFYIQIGGESAACNKPDSREEGVLLQYSNNGGIQWHLLAEMYFSDFSKPRFVYLELPAAAKTPCTRFRWWQPVFSGEDYDQWALDDIIILSEKQKQVIPFVNPTLPQNFYEKPAFDYPMNQMSVWLMLANEGMATNGSFCAATPSAMVFGKSDGDRFAVTRDLTLKPGYVLQFKLNIGCASQFSSTAPVLLQYSHDAGMSWFLVKEGCFPASAGKGCEGNSRELSEPTVYYTGDFEEWTRITIAIPRSLASSKTRFRWIQESSAQKNVPPFGLDGVYISEPCPSYCSGHGDCISGVCFCDLGYTGLVVQYSNDNGILWHLLRELDFMSFLEPQIISIDLPREAKTPATAFRWWQPQHGKHSAQWALDDVLIGVNDSSQTGFQDKFDGSIDLQANWYRIQGGQVDIDCVSMDTALIFTENIGKPRYAETWDFHVSASSFLQFEMSMGCSKPFSSAHSVQLQYSLNNGKDWHLVTEECVPPTIGCPHYTESSIYTSERFQSWRRVTVYLPLATKCDRGFGGPYCVPVVPLPSILKDDFNGNLHPDLWPEVYGAERGNLNGETIKSGTSLIFKGEGLRMLISRDLDCTNTMYVQFSLRFIAKGTPERSHSILLQFSVNGGITWHLMDEFYFPQTTNILFMNIPLPYSAQTNATRFRLWQPYSNGKKEEIWIVDDFIVDGNNLNNPVMLLDTFDFGPREDNWFFYPGGNIGLYCPYSSKGAPEEDSAMVFVSNEVGEHSITTRDLSVNENTIIQFEINVGCSTDSSSADPVRLEFSRDFGATWHLLLPLCYHSSVHVSSLCSTEHHPSSTYYAGTTQGWRREVVHFGKLHLCGSVRFRWYQGFYPAGSQPVTWAIDNVYIGPQCEEMCSGHGSCINGTKCICDPGYSGPTCKISTKNPDFLKDDFEGQLESDRFLLMSGAKPSRKCGILSSGNNLFFNEDGLRMLVTRDLDLSHARFVQFFVRLGCGKGVPDPRSQPVLLQYSLNGGLSWSLLQEFLFSNSSNVGRYIALEMPLKARSASTRLRWWQPSENGHFYSPWVIDQILIGGNISGNTVLEDDFSTLDSRKWLLHPGGTKMPVCGSTGDALVFIEKASTRYVVTTDIAVNEDSFLQIDFAASCSVTDSCYAIELEYSVDLGLSWHPLLRDCLPTNVECSRYHLQRILVSDTFNKWTRITLPLPPYT</sequence>
<evidence type="ECO:0000256" key="8">
    <source>
        <dbReference type="ARBA" id="ARBA00022737"/>
    </source>
</evidence>
<evidence type="ECO:0000256" key="6">
    <source>
        <dbReference type="ARBA" id="ARBA00022670"/>
    </source>
</evidence>
<dbReference type="Pfam" id="PF21471">
    <property type="entry name" value="Reelin_subrepeat-B"/>
    <property type="match status" value="10"/>
</dbReference>
<dbReference type="InterPro" id="IPR036278">
    <property type="entry name" value="Sialidase_sf"/>
</dbReference>
<keyword evidence="13" id="KW-0130">Cell adhesion</keyword>
<name>A0AAW0K783_MYOGA</name>
<dbReference type="FunFam" id="2.60.120.260:FF:000003">
    <property type="entry name" value="Reelin"/>
    <property type="match status" value="1"/>
</dbReference>
<protein>
    <recommendedName>
        <fullName evidence="17">Reelin</fullName>
    </recommendedName>
</protein>
<keyword evidence="6" id="KW-0645">Protease</keyword>
<keyword evidence="11" id="KW-0862">Zinc</keyword>
<evidence type="ECO:0000256" key="18">
    <source>
        <dbReference type="ARBA" id="ARBA00044961"/>
    </source>
</evidence>
<dbReference type="CDD" id="cd00054">
    <property type="entry name" value="EGF_CA"/>
    <property type="match status" value="1"/>
</dbReference>
<keyword evidence="14 20" id="KW-1015">Disulfide bond</keyword>
<dbReference type="PANTHER" id="PTHR11841:SF1">
    <property type="entry name" value="REELIN"/>
    <property type="match status" value="1"/>
</dbReference>
<feature type="non-terminal residue" evidence="22">
    <location>
        <position position="1606"/>
    </location>
</feature>
<evidence type="ECO:0000259" key="21">
    <source>
        <dbReference type="PROSITE" id="PS50026"/>
    </source>
</evidence>
<dbReference type="CDD" id="cd10038">
    <property type="entry name" value="Reelin_repeat_2_subrepeat_1"/>
    <property type="match status" value="1"/>
</dbReference>
<dbReference type="GO" id="GO:0006508">
    <property type="term" value="P:proteolysis"/>
    <property type="evidence" value="ECO:0007669"/>
    <property type="project" value="UniProtKB-KW"/>
</dbReference>
<dbReference type="InterPro" id="IPR000742">
    <property type="entry name" value="EGF"/>
</dbReference>
<dbReference type="GO" id="GO:0007626">
    <property type="term" value="P:locomotory behavior"/>
    <property type="evidence" value="ECO:0007669"/>
    <property type="project" value="UniProtKB-ARBA"/>
</dbReference>
<dbReference type="GO" id="GO:0008236">
    <property type="term" value="F:serine-type peptidase activity"/>
    <property type="evidence" value="ECO:0007669"/>
    <property type="project" value="UniProtKB-KW"/>
</dbReference>
<dbReference type="FunFam" id="2.60.120.260:FF:000039">
    <property type="entry name" value="Reelin"/>
    <property type="match status" value="1"/>
</dbReference>
<evidence type="ECO:0000256" key="14">
    <source>
        <dbReference type="ARBA" id="ARBA00023157"/>
    </source>
</evidence>
<evidence type="ECO:0000256" key="11">
    <source>
        <dbReference type="ARBA" id="ARBA00022833"/>
    </source>
</evidence>
<keyword evidence="8" id="KW-0677">Repeat</keyword>
<keyword evidence="10" id="KW-0720">Serine protease</keyword>
<dbReference type="GO" id="GO:0021987">
    <property type="term" value="P:cerebral cortex development"/>
    <property type="evidence" value="ECO:0007669"/>
    <property type="project" value="UniProtKB-ARBA"/>
</dbReference>
<comment type="caution">
    <text evidence="22">The sequence shown here is derived from an EMBL/GenBank/DDBJ whole genome shotgun (WGS) entry which is preliminary data.</text>
</comment>
<dbReference type="CDD" id="cd10046">
    <property type="entry name" value="Reelin_repeat_2_subrepeat_2"/>
    <property type="match status" value="1"/>
</dbReference>
<dbReference type="FunFam" id="2.60.120.260:FF:000045">
    <property type="entry name" value="Reelin"/>
    <property type="match status" value="1"/>
</dbReference>
<keyword evidence="23" id="KW-1185">Reference proteome</keyword>
<dbReference type="GO" id="GO:0070325">
    <property type="term" value="F:lipoprotein particle receptor binding"/>
    <property type="evidence" value="ECO:0007669"/>
    <property type="project" value="InterPro"/>
</dbReference>
<dbReference type="PROSITE" id="PS50026">
    <property type="entry name" value="EGF_3"/>
    <property type="match status" value="1"/>
</dbReference>
<comment type="caution">
    <text evidence="20">Lacks conserved residue(s) required for the propagation of feature annotation.</text>
</comment>
<keyword evidence="5 20" id="KW-0245">EGF-like domain</keyword>
<dbReference type="PROSITE" id="PS01186">
    <property type="entry name" value="EGF_2"/>
    <property type="match status" value="2"/>
</dbReference>
<dbReference type="EMBL" id="JBBHLL010000003">
    <property type="protein sequence ID" value="KAK7834907.1"/>
    <property type="molecule type" value="Genomic_DNA"/>
</dbReference>
<dbReference type="FunFam" id="2.60.120.260:FF:000040">
    <property type="entry name" value="Reelin"/>
    <property type="match status" value="1"/>
</dbReference>
<comment type="subcellular location">
    <subcellularLocation>
        <location evidence="1">Secreted</location>
        <location evidence="1">Extracellular space</location>
        <location evidence="1">Extracellular matrix</location>
    </subcellularLocation>
</comment>
<dbReference type="CDD" id="cd10049">
    <property type="entry name" value="Reelin_repeat_5_subrepeat_2"/>
    <property type="match status" value="1"/>
</dbReference>
<evidence type="ECO:0000256" key="10">
    <source>
        <dbReference type="ARBA" id="ARBA00022825"/>
    </source>
</evidence>
<evidence type="ECO:0000256" key="2">
    <source>
        <dbReference type="ARBA" id="ARBA00022473"/>
    </source>
</evidence>
<dbReference type="PANTHER" id="PTHR11841">
    <property type="entry name" value="REELIN"/>
    <property type="match status" value="1"/>
</dbReference>
<dbReference type="InterPro" id="IPR049419">
    <property type="entry name" value="Reelin_subrepeat-B"/>
</dbReference>
<dbReference type="GO" id="GO:0043005">
    <property type="term" value="C:neuron projection"/>
    <property type="evidence" value="ECO:0007669"/>
    <property type="project" value="TreeGrafter"/>
</dbReference>
<evidence type="ECO:0000256" key="12">
    <source>
        <dbReference type="ARBA" id="ARBA00022837"/>
    </source>
</evidence>
<dbReference type="CDD" id="cd10045">
    <property type="entry name" value="Reelin_repeat_1_subrepeat_2"/>
    <property type="match status" value="1"/>
</dbReference>
<evidence type="ECO:0000256" key="3">
    <source>
        <dbReference type="ARBA" id="ARBA00022525"/>
    </source>
</evidence>
<dbReference type="FunFam" id="2.60.120.260:FF:000030">
    <property type="entry name" value="Reelin"/>
    <property type="match status" value="1"/>
</dbReference>
<dbReference type="SMART" id="SM00181">
    <property type="entry name" value="EGF"/>
    <property type="match status" value="3"/>
</dbReference>
<dbReference type="GO" id="GO:0001764">
    <property type="term" value="P:neuron migration"/>
    <property type="evidence" value="ECO:0007669"/>
    <property type="project" value="InterPro"/>
</dbReference>
<dbReference type="Pfam" id="PF23106">
    <property type="entry name" value="EGF_Teneurin"/>
    <property type="match status" value="1"/>
</dbReference>
<reference evidence="22 23" key="1">
    <citation type="journal article" date="2023" name="bioRxiv">
        <title>Conserved and derived expression patterns and positive selection on dental genes reveal complex evolutionary context of ever-growing rodent molars.</title>
        <authorList>
            <person name="Calamari Z.T."/>
            <person name="Song A."/>
            <person name="Cohen E."/>
            <person name="Akter M."/>
            <person name="Roy R.D."/>
            <person name="Hallikas O."/>
            <person name="Christensen M.M."/>
            <person name="Li P."/>
            <person name="Marangoni P."/>
            <person name="Jernvall J."/>
            <person name="Klein O.D."/>
        </authorList>
    </citation>
    <scope>NUCLEOTIDE SEQUENCE [LARGE SCALE GENOMIC DNA]</scope>
    <source>
        <strain evidence="22">V071</strain>
    </source>
</reference>
<dbReference type="CDD" id="cd10039">
    <property type="entry name" value="Reelin_repeat_3_subrepeat_1"/>
    <property type="match status" value="1"/>
</dbReference>
<dbReference type="InterPro" id="IPR013111">
    <property type="entry name" value="EGF_extracell"/>
</dbReference>
<proteinExistence type="inferred from homology"/>
<dbReference type="GO" id="GO:0021766">
    <property type="term" value="P:hippocampus development"/>
    <property type="evidence" value="ECO:0007669"/>
    <property type="project" value="UniProtKB-ARBA"/>
</dbReference>
<evidence type="ECO:0000313" key="22">
    <source>
        <dbReference type="EMBL" id="KAK7834907.1"/>
    </source>
</evidence>
<dbReference type="GO" id="GO:0021511">
    <property type="term" value="P:spinal cord patterning"/>
    <property type="evidence" value="ECO:0007669"/>
    <property type="project" value="UniProtKB-ARBA"/>
</dbReference>
<evidence type="ECO:0000256" key="1">
    <source>
        <dbReference type="ARBA" id="ARBA00004498"/>
    </source>
</evidence>
<evidence type="ECO:0000256" key="19">
    <source>
        <dbReference type="ARBA" id="ARBA00046064"/>
    </source>
</evidence>
<keyword evidence="9" id="KW-0378">Hydrolase</keyword>
<evidence type="ECO:0000256" key="5">
    <source>
        <dbReference type="ARBA" id="ARBA00022536"/>
    </source>
</evidence>
<evidence type="ECO:0000313" key="23">
    <source>
        <dbReference type="Proteomes" id="UP001488838"/>
    </source>
</evidence>
<comment type="subunit">
    <text evidence="18">Oligomer of disulfide-linked homodimers.</text>
</comment>
<dbReference type="FunFam" id="2.60.120.260:FF:000028">
    <property type="entry name" value="Reelin"/>
    <property type="match status" value="1"/>
</dbReference>
<evidence type="ECO:0000256" key="17">
    <source>
        <dbReference type="ARBA" id="ARBA00023900"/>
    </source>
</evidence>
<evidence type="ECO:0000256" key="7">
    <source>
        <dbReference type="ARBA" id="ARBA00022723"/>
    </source>
</evidence>
<evidence type="ECO:0000256" key="20">
    <source>
        <dbReference type="PROSITE-ProRule" id="PRU00076"/>
    </source>
</evidence>
<keyword evidence="2" id="KW-0217">Developmental protein</keyword>
<dbReference type="InterPro" id="IPR034968">
    <property type="entry name" value="Reelin"/>
</dbReference>
<accession>A0AAW0K783</accession>
<dbReference type="FunFam" id="2.60.120.260:FF:000055">
    <property type="entry name" value="Reelin"/>
    <property type="match status" value="1"/>
</dbReference>